<gene>
    <name evidence="2" type="ORF">FHK87_13620</name>
</gene>
<feature type="transmembrane region" description="Helical" evidence="1">
    <location>
        <begin position="71"/>
        <end position="96"/>
    </location>
</feature>
<feature type="transmembrane region" description="Helical" evidence="1">
    <location>
        <begin position="12"/>
        <end position="29"/>
    </location>
</feature>
<evidence type="ECO:0000313" key="3">
    <source>
        <dbReference type="Proteomes" id="UP000315540"/>
    </source>
</evidence>
<reference evidence="2 3" key="1">
    <citation type="submission" date="2019-06" db="EMBL/GenBank/DDBJ databases">
        <authorList>
            <person name="Meng X."/>
        </authorList>
    </citation>
    <scope>NUCLEOTIDE SEQUENCE [LARGE SCALE GENOMIC DNA]</scope>
    <source>
        <strain evidence="2 3">M625</strain>
    </source>
</reference>
<keyword evidence="1" id="KW-0812">Transmembrane</keyword>
<proteinExistence type="predicted"/>
<dbReference type="RefSeq" id="WP_140593859.1">
    <property type="nucleotide sequence ID" value="NZ_VFWZ01000003.1"/>
</dbReference>
<keyword evidence="1" id="KW-0472">Membrane</keyword>
<evidence type="ECO:0000313" key="2">
    <source>
        <dbReference type="EMBL" id="TPN86300.1"/>
    </source>
</evidence>
<protein>
    <submittedName>
        <fullName evidence="2">Uncharacterized protein</fullName>
    </submittedName>
</protein>
<comment type="caution">
    <text evidence="2">The sequence shown here is derived from an EMBL/GenBank/DDBJ whole genome shotgun (WGS) entry which is preliminary data.</text>
</comment>
<dbReference type="OrthoDB" id="9967052at2"/>
<keyword evidence="3" id="KW-1185">Reference proteome</keyword>
<evidence type="ECO:0000256" key="1">
    <source>
        <dbReference type="SAM" id="Phobius"/>
    </source>
</evidence>
<organism evidence="2 3">
    <name type="scientific">Aquimarina algicola</name>
    <dbReference type="NCBI Taxonomy" id="2589995"/>
    <lineage>
        <taxon>Bacteria</taxon>
        <taxon>Pseudomonadati</taxon>
        <taxon>Bacteroidota</taxon>
        <taxon>Flavobacteriia</taxon>
        <taxon>Flavobacteriales</taxon>
        <taxon>Flavobacteriaceae</taxon>
        <taxon>Aquimarina</taxon>
    </lineage>
</organism>
<dbReference type="Proteomes" id="UP000315540">
    <property type="component" value="Unassembled WGS sequence"/>
</dbReference>
<keyword evidence="1" id="KW-1133">Transmembrane helix</keyword>
<dbReference type="EMBL" id="VFWZ01000003">
    <property type="protein sequence ID" value="TPN86300.1"/>
    <property type="molecule type" value="Genomic_DNA"/>
</dbReference>
<name>A0A504JIH4_9FLAO</name>
<accession>A0A504JIH4</accession>
<sequence>MIKTKPKFNSSLTLVIAIINTILLFSFLLEVNDGENERLYYFVIFWVVTAIQLGFIAYFDTSKNKKIYKILCIIAVIITLIAIALLAYFMALASAFKN</sequence>
<dbReference type="AlphaFoldDB" id="A0A504JIH4"/>
<feature type="transmembrane region" description="Helical" evidence="1">
    <location>
        <begin position="41"/>
        <end position="59"/>
    </location>
</feature>